<name>A0A0W4ZB09_PNEC8</name>
<gene>
    <name evidence="1" type="ORF">T552_03459</name>
</gene>
<dbReference type="AlphaFoldDB" id="A0A0W4ZB09"/>
<accession>A0A0W4ZB09</accession>
<sequence length="160" mass="18448">MSAKAIPTIIFPSTHINTIISIIESCEANIQNTLHEILLKIKYLIQSWINYLNKNIFHVNDVQAFYTYVTNALIKKFEIIIPERWGVLTTSAALSLPNLLNISSFSSLNIDDLRNMIIEIIVLLKDSYSYPLKMDALLSLTSDLLFKHVEPKDIYWEQFN</sequence>
<protein>
    <submittedName>
        <fullName evidence="1">Uncharacterized protein</fullName>
    </submittedName>
</protein>
<proteinExistence type="predicted"/>
<keyword evidence="2" id="KW-1185">Reference proteome</keyword>
<reference evidence="2" key="1">
    <citation type="journal article" date="2016" name="Nat. Commun.">
        <title>Genome analysis of three Pneumocystis species reveals adaptation mechanisms to life exclusively in mammalian hosts.</title>
        <authorList>
            <person name="Ma L."/>
            <person name="Chen Z."/>
            <person name="Huang D.W."/>
            <person name="Kutty G."/>
            <person name="Ishihara M."/>
            <person name="Wang H."/>
            <person name="Abouelleil A."/>
            <person name="Bishop L."/>
            <person name="Davey E."/>
            <person name="Deng R."/>
            <person name="Deng X."/>
            <person name="Fan L."/>
            <person name="Fantoni G."/>
            <person name="Fitzgerald M."/>
            <person name="Gogineni E."/>
            <person name="Goldberg J.M."/>
            <person name="Handley G."/>
            <person name="Hu X."/>
            <person name="Huber C."/>
            <person name="Jiao X."/>
            <person name="Jones K."/>
            <person name="Levin J.Z."/>
            <person name="Liu Y."/>
            <person name="Macdonald P."/>
            <person name="Melnikov A."/>
            <person name="Raley C."/>
            <person name="Sassi M."/>
            <person name="Sherman B.T."/>
            <person name="Song X."/>
            <person name="Sykes S."/>
            <person name="Tran B."/>
            <person name="Walsh L."/>
            <person name="Xia Y."/>
            <person name="Yang J."/>
            <person name="Young S."/>
            <person name="Zeng Q."/>
            <person name="Zheng X."/>
            <person name="Stephens R."/>
            <person name="Nusbaum C."/>
            <person name="Birren B.W."/>
            <person name="Azadi P."/>
            <person name="Lempicki R.A."/>
            <person name="Cuomo C.A."/>
            <person name="Kovacs J.A."/>
        </authorList>
    </citation>
    <scope>NUCLEOTIDE SEQUENCE [LARGE SCALE GENOMIC DNA]</scope>
    <source>
        <strain evidence="2">B80</strain>
    </source>
</reference>
<evidence type="ECO:0000313" key="2">
    <source>
        <dbReference type="Proteomes" id="UP000054454"/>
    </source>
</evidence>
<comment type="caution">
    <text evidence="1">The sequence shown here is derived from an EMBL/GenBank/DDBJ whole genome shotgun (WGS) entry which is preliminary data.</text>
</comment>
<dbReference type="EMBL" id="LFVZ01000017">
    <property type="protein sequence ID" value="KTW25599.1"/>
    <property type="molecule type" value="Genomic_DNA"/>
</dbReference>
<evidence type="ECO:0000313" key="1">
    <source>
        <dbReference type="EMBL" id="KTW25599.1"/>
    </source>
</evidence>
<dbReference type="RefSeq" id="XP_018224214.1">
    <property type="nucleotide sequence ID" value="XM_018371961.1"/>
</dbReference>
<organism evidence="1 2">
    <name type="scientific">Pneumocystis carinii (strain B80)</name>
    <name type="common">Rat pneumocystis pneumonia agent</name>
    <name type="synonym">Pneumocystis carinii f. sp. carinii</name>
    <dbReference type="NCBI Taxonomy" id="1408658"/>
    <lineage>
        <taxon>Eukaryota</taxon>
        <taxon>Fungi</taxon>
        <taxon>Dikarya</taxon>
        <taxon>Ascomycota</taxon>
        <taxon>Taphrinomycotina</taxon>
        <taxon>Pneumocystomycetes</taxon>
        <taxon>Pneumocystaceae</taxon>
        <taxon>Pneumocystis</taxon>
    </lineage>
</organism>
<dbReference type="VEuPathDB" id="FungiDB:T552_03459"/>
<dbReference type="Proteomes" id="UP000054454">
    <property type="component" value="Unassembled WGS sequence"/>
</dbReference>
<dbReference type="GeneID" id="28938164"/>